<keyword evidence="15" id="KW-1185">Reference proteome</keyword>
<dbReference type="RefSeq" id="WP_093690418.1">
    <property type="nucleotide sequence ID" value="NZ_FNBU01000015.1"/>
</dbReference>
<dbReference type="Pfam" id="PF01715">
    <property type="entry name" value="IPPT"/>
    <property type="match status" value="1"/>
</dbReference>
<feature type="binding site" evidence="10">
    <location>
        <begin position="9"/>
        <end position="16"/>
    </location>
    <ligand>
        <name>ATP</name>
        <dbReference type="ChEBI" id="CHEBI:30616"/>
    </ligand>
</feature>
<gene>
    <name evidence="10" type="primary">miaA</name>
    <name evidence="14" type="ORF">SAMN05660235_01978</name>
</gene>
<dbReference type="EC" id="2.5.1.75" evidence="10"/>
<evidence type="ECO:0000256" key="7">
    <source>
        <dbReference type="ARBA" id="ARBA00022840"/>
    </source>
</evidence>
<evidence type="ECO:0000313" key="14">
    <source>
        <dbReference type="EMBL" id="SDF55942.1"/>
    </source>
</evidence>
<dbReference type="InterPro" id="IPR027417">
    <property type="entry name" value="P-loop_NTPase"/>
</dbReference>
<evidence type="ECO:0000256" key="11">
    <source>
        <dbReference type="RuleBase" id="RU003783"/>
    </source>
</evidence>
<name>A0A1G7M2B2_9FIRM</name>
<comment type="function">
    <text evidence="2 10 12">Catalyzes the transfer of a dimethylallyl group onto the adenine at position 37 in tRNAs that read codons beginning with uridine, leading to the formation of N6-(dimethylallyl)adenosine (i(6)A).</text>
</comment>
<dbReference type="PANTHER" id="PTHR11088:SF60">
    <property type="entry name" value="TRNA DIMETHYLALLYLTRANSFERASE"/>
    <property type="match status" value="1"/>
</dbReference>
<feature type="binding site" evidence="10">
    <location>
        <begin position="11"/>
        <end position="16"/>
    </location>
    <ligand>
        <name>substrate</name>
    </ligand>
</feature>
<evidence type="ECO:0000256" key="6">
    <source>
        <dbReference type="ARBA" id="ARBA00022741"/>
    </source>
</evidence>
<feature type="site" description="Interaction with substrate tRNA" evidence="10">
    <location>
        <position position="123"/>
    </location>
</feature>
<dbReference type="Gene3D" id="3.40.50.300">
    <property type="entry name" value="P-loop containing nucleotide triphosphate hydrolases"/>
    <property type="match status" value="1"/>
</dbReference>
<evidence type="ECO:0000256" key="10">
    <source>
        <dbReference type="HAMAP-Rule" id="MF_00185"/>
    </source>
</evidence>
<evidence type="ECO:0000256" key="2">
    <source>
        <dbReference type="ARBA" id="ARBA00003213"/>
    </source>
</evidence>
<feature type="region of interest" description="Interaction with substrate tRNA" evidence="10">
    <location>
        <begin position="34"/>
        <end position="37"/>
    </location>
</feature>
<dbReference type="HAMAP" id="MF_00185">
    <property type="entry name" value="IPP_trans"/>
    <property type="match status" value="1"/>
</dbReference>
<evidence type="ECO:0000256" key="8">
    <source>
        <dbReference type="ARBA" id="ARBA00022842"/>
    </source>
</evidence>
<evidence type="ECO:0000256" key="4">
    <source>
        <dbReference type="ARBA" id="ARBA00022679"/>
    </source>
</evidence>
<sequence>MERLIAIIGPTAVGKTQVSIDLAKMLASEIISGDSMLVYRGFDIGTAKPTLAERQGITHYLIDILGPEEEFSVAEFQRLASYYITQVNTKGKIPILVGGTGLYVKALLEGYKFNRTAGDEMFRLRLEQMADIHGNQYLYNMLSQVSPATAARLHPNDRRRIIRALEIYHLSGEEVSQEKLAREKNLIYDALVIGLNMNRNSLYERINQRVDLMVERGLINEVRYLLESGISPECQAMQGIGYKEIVLYLKGEITLPEAIERIKKGTRNFAKRQLTWYRKMPYIHWVQIDHFPDYDKLMEYIYSLVAGKFYL</sequence>
<dbReference type="OrthoDB" id="9776390at2"/>
<dbReference type="Gene3D" id="1.10.20.140">
    <property type="match status" value="1"/>
</dbReference>
<dbReference type="InterPro" id="IPR039657">
    <property type="entry name" value="Dimethylallyltransferase"/>
</dbReference>
<evidence type="ECO:0000256" key="3">
    <source>
        <dbReference type="ARBA" id="ARBA00005842"/>
    </source>
</evidence>
<dbReference type="EMBL" id="FNBU01000015">
    <property type="protein sequence ID" value="SDF55942.1"/>
    <property type="molecule type" value="Genomic_DNA"/>
</dbReference>
<evidence type="ECO:0000256" key="1">
    <source>
        <dbReference type="ARBA" id="ARBA00001946"/>
    </source>
</evidence>
<keyword evidence="7 10" id="KW-0067">ATP-binding</keyword>
<comment type="subunit">
    <text evidence="10">Monomer.</text>
</comment>
<evidence type="ECO:0000256" key="12">
    <source>
        <dbReference type="RuleBase" id="RU003784"/>
    </source>
</evidence>
<dbReference type="GO" id="GO:0052381">
    <property type="term" value="F:tRNA dimethylallyltransferase activity"/>
    <property type="evidence" value="ECO:0007669"/>
    <property type="project" value="UniProtKB-UniRule"/>
</dbReference>
<keyword evidence="8 10" id="KW-0460">Magnesium</keyword>
<accession>A0A1G7M2B2</accession>
<organism evidence="14 15">
    <name type="scientific">Sporolituus thermophilus DSM 23256</name>
    <dbReference type="NCBI Taxonomy" id="1123285"/>
    <lineage>
        <taxon>Bacteria</taxon>
        <taxon>Bacillati</taxon>
        <taxon>Bacillota</taxon>
        <taxon>Negativicutes</taxon>
        <taxon>Selenomonadales</taxon>
        <taxon>Sporomusaceae</taxon>
        <taxon>Sporolituus</taxon>
    </lineage>
</organism>
<keyword evidence="4 10" id="KW-0808">Transferase</keyword>
<keyword evidence="6 10" id="KW-0547">Nucleotide-binding</keyword>
<keyword evidence="5 10" id="KW-0819">tRNA processing</keyword>
<evidence type="ECO:0000256" key="13">
    <source>
        <dbReference type="RuleBase" id="RU003785"/>
    </source>
</evidence>
<dbReference type="AlphaFoldDB" id="A0A1G7M2B2"/>
<comment type="caution">
    <text evidence="10">Lacks conserved residue(s) required for the propagation of feature annotation.</text>
</comment>
<comment type="similarity">
    <text evidence="3 10 13">Belongs to the IPP transferase family.</text>
</comment>
<dbReference type="PANTHER" id="PTHR11088">
    <property type="entry name" value="TRNA DIMETHYLALLYLTRANSFERASE"/>
    <property type="match status" value="1"/>
</dbReference>
<reference evidence="15" key="1">
    <citation type="submission" date="2016-10" db="EMBL/GenBank/DDBJ databases">
        <authorList>
            <person name="Varghese N."/>
            <person name="Submissions S."/>
        </authorList>
    </citation>
    <scope>NUCLEOTIDE SEQUENCE [LARGE SCALE GENOMIC DNA]</scope>
    <source>
        <strain evidence="15">DSM 23256</strain>
    </source>
</reference>
<evidence type="ECO:0000256" key="9">
    <source>
        <dbReference type="ARBA" id="ARBA00049563"/>
    </source>
</evidence>
<dbReference type="GO" id="GO:0006400">
    <property type="term" value="P:tRNA modification"/>
    <property type="evidence" value="ECO:0007669"/>
    <property type="project" value="TreeGrafter"/>
</dbReference>
<protein>
    <recommendedName>
        <fullName evidence="10">tRNA dimethylallyltransferase</fullName>
        <ecNumber evidence="10">2.5.1.75</ecNumber>
    </recommendedName>
    <alternativeName>
        <fullName evidence="10">Dimethylallyl diphosphate:tRNA dimethylallyltransferase</fullName>
        <shortName evidence="10">DMAPP:tRNA dimethylallyltransferase</shortName>
        <shortName evidence="10">DMATase</shortName>
    </alternativeName>
    <alternativeName>
        <fullName evidence="10">Isopentenyl-diphosphate:tRNA isopentenyltransferase</fullName>
        <shortName evidence="10">IPP transferase</shortName>
        <shortName evidence="10">IPPT</shortName>
        <shortName evidence="10">IPTase</shortName>
    </alternativeName>
</protein>
<evidence type="ECO:0000313" key="15">
    <source>
        <dbReference type="Proteomes" id="UP000243333"/>
    </source>
</evidence>
<dbReference type="InterPro" id="IPR018022">
    <property type="entry name" value="IPT"/>
</dbReference>
<feature type="site" description="Interaction with substrate tRNA" evidence="10">
    <location>
        <position position="100"/>
    </location>
</feature>
<dbReference type="GO" id="GO:0005524">
    <property type="term" value="F:ATP binding"/>
    <property type="evidence" value="ECO:0007669"/>
    <property type="project" value="UniProtKB-UniRule"/>
</dbReference>
<dbReference type="NCBIfam" id="TIGR00174">
    <property type="entry name" value="miaA"/>
    <property type="match status" value="1"/>
</dbReference>
<dbReference type="STRING" id="1123285.SAMN05660235_01978"/>
<evidence type="ECO:0000256" key="5">
    <source>
        <dbReference type="ARBA" id="ARBA00022694"/>
    </source>
</evidence>
<dbReference type="SUPFAM" id="SSF52540">
    <property type="entry name" value="P-loop containing nucleoside triphosphate hydrolases"/>
    <property type="match status" value="2"/>
</dbReference>
<comment type="catalytic activity">
    <reaction evidence="9 10 11">
        <text>adenosine(37) in tRNA + dimethylallyl diphosphate = N(6)-dimethylallyladenosine(37) in tRNA + diphosphate</text>
        <dbReference type="Rhea" id="RHEA:26482"/>
        <dbReference type="Rhea" id="RHEA-COMP:10162"/>
        <dbReference type="Rhea" id="RHEA-COMP:10375"/>
        <dbReference type="ChEBI" id="CHEBI:33019"/>
        <dbReference type="ChEBI" id="CHEBI:57623"/>
        <dbReference type="ChEBI" id="CHEBI:74411"/>
        <dbReference type="ChEBI" id="CHEBI:74415"/>
        <dbReference type="EC" id="2.5.1.75"/>
    </reaction>
</comment>
<dbReference type="Proteomes" id="UP000243333">
    <property type="component" value="Unassembled WGS sequence"/>
</dbReference>
<proteinExistence type="inferred from homology"/>
<comment type="cofactor">
    <cofactor evidence="1 10">
        <name>Mg(2+)</name>
        <dbReference type="ChEBI" id="CHEBI:18420"/>
    </cofactor>
</comment>